<evidence type="ECO:0000313" key="1">
    <source>
        <dbReference type="EMBL" id="MEM4987234.1"/>
    </source>
</evidence>
<sequence>MTPELIEGAYFSYAEPVTWDCCASYISFDSQHLARVYQVPGSFFRVLGYVKVPGAPQLIGEWWTEEHRVQVESIGEAKQLAQEFLVAAK</sequence>
<protein>
    <submittedName>
        <fullName evidence="1">Uncharacterized protein</fullName>
    </submittedName>
</protein>
<accession>A0ABU9PT87</accession>
<keyword evidence="2" id="KW-1185">Reference proteome</keyword>
<reference evidence="1 2" key="1">
    <citation type="submission" date="2024-02" db="EMBL/GenBank/DDBJ databases">
        <title>Draft genome sequence of Collimonas sp. strain H4R21, an effective mineral-weathering bacterial strain isolated from the beech rhizosphere.</title>
        <authorList>
            <person name="Morin E."/>
            <person name="Uroz S."/>
            <person name="Leveau J.H.J."/>
            <person name="Kumar R."/>
            <person name="Rey M.W."/>
            <person name="Pham J."/>
        </authorList>
    </citation>
    <scope>NUCLEOTIDE SEQUENCE [LARGE SCALE GENOMIC DNA]</scope>
    <source>
        <strain evidence="1 2">H4R21</strain>
    </source>
</reference>
<evidence type="ECO:0000313" key="2">
    <source>
        <dbReference type="Proteomes" id="UP001495910"/>
    </source>
</evidence>
<dbReference type="Proteomes" id="UP001495910">
    <property type="component" value="Unassembled WGS sequence"/>
</dbReference>
<name>A0ABU9PT87_9BURK</name>
<gene>
    <name evidence="1" type="ORF">V8G57_07505</name>
</gene>
<organism evidence="1 2">
    <name type="scientific">Collimonas rhizosphaerae</name>
    <dbReference type="NCBI Taxonomy" id="3126357"/>
    <lineage>
        <taxon>Bacteria</taxon>
        <taxon>Pseudomonadati</taxon>
        <taxon>Pseudomonadota</taxon>
        <taxon>Betaproteobacteria</taxon>
        <taxon>Burkholderiales</taxon>
        <taxon>Oxalobacteraceae</taxon>
        <taxon>Collimonas</taxon>
    </lineage>
</organism>
<dbReference type="RefSeq" id="WP_342828853.1">
    <property type="nucleotide sequence ID" value="NZ_JBANDC010000004.1"/>
</dbReference>
<proteinExistence type="predicted"/>
<dbReference type="EMBL" id="JBANDC010000004">
    <property type="protein sequence ID" value="MEM4987234.1"/>
    <property type="molecule type" value="Genomic_DNA"/>
</dbReference>
<comment type="caution">
    <text evidence="1">The sequence shown here is derived from an EMBL/GenBank/DDBJ whole genome shotgun (WGS) entry which is preliminary data.</text>
</comment>